<keyword evidence="8" id="KW-1133">Transmembrane helix</keyword>
<dbReference type="InterPro" id="IPR011990">
    <property type="entry name" value="TPR-like_helical_dom_sf"/>
</dbReference>
<evidence type="ECO:0000313" key="11">
    <source>
        <dbReference type="EMBL" id="AZQ44876.1"/>
    </source>
</evidence>
<dbReference type="PANTHER" id="PTHR41523">
    <property type="entry name" value="TWO-COMPONENT SYSTEM SENSOR PROTEIN"/>
    <property type="match status" value="1"/>
</dbReference>
<dbReference type="Pfam" id="PF07568">
    <property type="entry name" value="HisKA_2"/>
    <property type="match status" value="1"/>
</dbReference>
<keyword evidence="4" id="KW-0808">Transferase</keyword>
<evidence type="ECO:0000256" key="6">
    <source>
        <dbReference type="ARBA" id="ARBA00022777"/>
    </source>
</evidence>
<keyword evidence="8" id="KW-0812">Transmembrane</keyword>
<dbReference type="InterPro" id="IPR036890">
    <property type="entry name" value="HATPase_C_sf"/>
</dbReference>
<dbReference type="GO" id="GO:0005524">
    <property type="term" value="F:ATP binding"/>
    <property type="evidence" value="ECO:0007669"/>
    <property type="project" value="UniProtKB-KW"/>
</dbReference>
<dbReference type="GO" id="GO:0004673">
    <property type="term" value="F:protein histidine kinase activity"/>
    <property type="evidence" value="ECO:0007669"/>
    <property type="project" value="UniProtKB-EC"/>
</dbReference>
<dbReference type="InterPro" id="IPR003594">
    <property type="entry name" value="HATPase_dom"/>
</dbReference>
<dbReference type="SUPFAM" id="SSF55874">
    <property type="entry name" value="ATPase domain of HSP90 chaperone/DNA topoisomerase II/histidine kinase"/>
    <property type="match status" value="1"/>
</dbReference>
<keyword evidence="3" id="KW-0597">Phosphoprotein</keyword>
<dbReference type="PANTHER" id="PTHR41523:SF8">
    <property type="entry name" value="ETHYLENE RESPONSE SENSOR PROTEIN"/>
    <property type="match status" value="1"/>
</dbReference>
<feature type="transmembrane region" description="Helical" evidence="8">
    <location>
        <begin position="343"/>
        <end position="365"/>
    </location>
</feature>
<evidence type="ECO:0000256" key="4">
    <source>
        <dbReference type="ARBA" id="ARBA00022679"/>
    </source>
</evidence>
<dbReference type="AlphaFoldDB" id="A0A3S9N011"/>
<evidence type="ECO:0000256" key="8">
    <source>
        <dbReference type="SAM" id="Phobius"/>
    </source>
</evidence>
<keyword evidence="8" id="KW-0472">Membrane</keyword>
<dbReference type="Pfam" id="PF02518">
    <property type="entry name" value="HATPase_c"/>
    <property type="match status" value="1"/>
</dbReference>
<feature type="domain" description="Histidine kinase/HSP90-like ATPase" evidence="10">
    <location>
        <begin position="494"/>
        <end position="585"/>
    </location>
</feature>
<dbReference type="RefSeq" id="WP_126448591.1">
    <property type="nucleotide sequence ID" value="NZ_CP034549.1"/>
</dbReference>
<dbReference type="EC" id="2.7.13.3" evidence="2"/>
<dbReference type="Gene3D" id="1.25.40.10">
    <property type="entry name" value="Tetratricopeptide repeat domain"/>
    <property type="match status" value="1"/>
</dbReference>
<dbReference type="Gene3D" id="3.30.450.20">
    <property type="entry name" value="PAS domain"/>
    <property type="match status" value="1"/>
</dbReference>
<gene>
    <name evidence="11" type="ORF">EJ995_11785</name>
</gene>
<comment type="catalytic activity">
    <reaction evidence="1">
        <text>ATP + protein L-histidine = ADP + protein N-phospho-L-histidine.</text>
        <dbReference type="EC" id="2.7.13.3"/>
    </reaction>
</comment>
<keyword evidence="7" id="KW-0067">ATP-binding</keyword>
<evidence type="ECO:0000256" key="1">
    <source>
        <dbReference type="ARBA" id="ARBA00000085"/>
    </source>
</evidence>
<proteinExistence type="predicted"/>
<evidence type="ECO:0000256" key="5">
    <source>
        <dbReference type="ARBA" id="ARBA00022741"/>
    </source>
</evidence>
<reference evidence="11 12" key="1">
    <citation type="submission" date="2018-12" db="EMBL/GenBank/DDBJ databases">
        <title>Complete genome of Nonlabens sp. MJ115.</title>
        <authorList>
            <person name="Choi H.S."/>
            <person name="Jung J."/>
        </authorList>
    </citation>
    <scope>NUCLEOTIDE SEQUENCE [LARGE SCALE GENOMIC DNA]</scope>
    <source>
        <strain evidence="11 12">MJ115</strain>
    </source>
</reference>
<keyword evidence="5" id="KW-0547">Nucleotide-binding</keyword>
<dbReference type="OrthoDB" id="9767435at2"/>
<evidence type="ECO:0000259" key="10">
    <source>
        <dbReference type="SMART" id="SM00387"/>
    </source>
</evidence>
<evidence type="ECO:0000256" key="7">
    <source>
        <dbReference type="ARBA" id="ARBA00022840"/>
    </source>
</evidence>
<organism evidence="11 12">
    <name type="scientific">Nonlabens ponticola</name>
    <dbReference type="NCBI Taxonomy" id="2496866"/>
    <lineage>
        <taxon>Bacteria</taxon>
        <taxon>Pseudomonadati</taxon>
        <taxon>Bacteroidota</taxon>
        <taxon>Flavobacteriia</taxon>
        <taxon>Flavobacteriales</taxon>
        <taxon>Flavobacteriaceae</taxon>
        <taxon>Nonlabens</taxon>
    </lineage>
</organism>
<keyword evidence="12" id="KW-1185">Reference proteome</keyword>
<dbReference type="EMBL" id="CP034549">
    <property type="protein sequence ID" value="AZQ44876.1"/>
    <property type="molecule type" value="Genomic_DNA"/>
</dbReference>
<dbReference type="Gene3D" id="3.30.565.10">
    <property type="entry name" value="Histidine kinase-like ATPase, C-terminal domain"/>
    <property type="match status" value="1"/>
</dbReference>
<name>A0A3S9N011_9FLAO</name>
<evidence type="ECO:0000256" key="9">
    <source>
        <dbReference type="SAM" id="SignalP"/>
    </source>
</evidence>
<feature type="signal peptide" evidence="9">
    <location>
        <begin position="1"/>
        <end position="21"/>
    </location>
</feature>
<dbReference type="Proteomes" id="UP000279600">
    <property type="component" value="Chromosome"/>
</dbReference>
<protein>
    <recommendedName>
        <fullName evidence="2">histidine kinase</fullName>
        <ecNumber evidence="2">2.7.13.3</ecNumber>
    </recommendedName>
</protein>
<evidence type="ECO:0000256" key="3">
    <source>
        <dbReference type="ARBA" id="ARBA00022553"/>
    </source>
</evidence>
<sequence>MKVFPTILSFLLLWSCFKAIGQDKTAILPEDPLISQVKVIDSLSLTIDRSIAIDSINALLQDKSFQLAKTDLKILKLKLLVDVALYDEAILLSIELLEKSTIEPEQQVKVLLQRALVYEIQEEMVLSKKDLNRVERIYENGELDRNEDYGEFLYRSASWYRVNDRHNEARRLAMGAFNYGKQFDYKNVTATSLLVLGLITPSDSVQKMREYFTKSLQEYKRHGDEQGIRNMYYLLASSYMMDDQVEMARTYNDSINKEYTFGQSYVMSSVYKQQSEIEEQLGMQQQALESYKLYKLSDDEYKQRARDIRTKELEYQFAVEETVLRNQKLQEQLDDRDRSFNRLLLLLGFLIIFLLLTGLFLFWIYRKNNKIKEQNDSISAINLDLSKTIKRKDFLLKEVNHRVKNNLAFIQSLIGFQIDEATQQETTRNLTGLNNRIQAMSIVHERLIHRTDVASGDTVKIKSYLDDMIDALLQMSNKKVQSSTDFEDFEVNAQTALPLGIIMNELITNSLKHAQPIDNKLKIHVTVTDFEEYVVLTYRDNGVEFLEKQSEDHLGLFIVRSMARQLKGKVQREQSSFVIRLKKKSFR</sequence>
<dbReference type="InterPro" id="IPR011495">
    <property type="entry name" value="Sig_transdc_His_kin_sub2_dim/P"/>
</dbReference>
<keyword evidence="9" id="KW-0732">Signal</keyword>
<accession>A0A3S9N011</accession>
<feature type="chain" id="PRO_5019553764" description="histidine kinase" evidence="9">
    <location>
        <begin position="22"/>
        <end position="587"/>
    </location>
</feature>
<keyword evidence="6 11" id="KW-0418">Kinase</keyword>
<evidence type="ECO:0000313" key="12">
    <source>
        <dbReference type="Proteomes" id="UP000279600"/>
    </source>
</evidence>
<dbReference type="SMART" id="SM00387">
    <property type="entry name" value="HATPase_c"/>
    <property type="match status" value="1"/>
</dbReference>
<evidence type="ECO:0000256" key="2">
    <source>
        <dbReference type="ARBA" id="ARBA00012438"/>
    </source>
</evidence>
<dbReference type="KEGG" id="noj:EJ995_11785"/>